<feature type="transmembrane region" description="Helical" evidence="5">
    <location>
        <begin position="390"/>
        <end position="410"/>
    </location>
</feature>
<evidence type="ECO:0000313" key="6">
    <source>
        <dbReference type="EMBL" id="TQL58178.1"/>
    </source>
</evidence>
<evidence type="ECO:0000256" key="1">
    <source>
        <dbReference type="ARBA" id="ARBA00004141"/>
    </source>
</evidence>
<dbReference type="PANTHER" id="PTHR11706:SF2">
    <property type="entry name" value="TRANSPORTER PROTEIN"/>
    <property type="match status" value="1"/>
</dbReference>
<evidence type="ECO:0000256" key="3">
    <source>
        <dbReference type="ARBA" id="ARBA00022989"/>
    </source>
</evidence>
<dbReference type="GO" id="GO:0015086">
    <property type="term" value="F:cadmium ion transmembrane transporter activity"/>
    <property type="evidence" value="ECO:0007669"/>
    <property type="project" value="TreeGrafter"/>
</dbReference>
<feature type="transmembrane region" description="Helical" evidence="5">
    <location>
        <begin position="332"/>
        <end position="349"/>
    </location>
</feature>
<feature type="transmembrane region" description="Helical" evidence="5">
    <location>
        <begin position="135"/>
        <end position="156"/>
    </location>
</feature>
<proteinExistence type="predicted"/>
<dbReference type="EMBL" id="VFOR01000002">
    <property type="protein sequence ID" value="TQL58178.1"/>
    <property type="molecule type" value="Genomic_DNA"/>
</dbReference>
<evidence type="ECO:0000256" key="5">
    <source>
        <dbReference type="SAM" id="Phobius"/>
    </source>
</evidence>
<comment type="caution">
    <text evidence="6">The sequence shown here is derived from an EMBL/GenBank/DDBJ whole genome shotgun (WGS) entry which is preliminary data.</text>
</comment>
<reference evidence="6 7" key="1">
    <citation type="submission" date="2019-06" db="EMBL/GenBank/DDBJ databases">
        <title>Sequencing the genomes of 1000 actinobacteria strains.</title>
        <authorList>
            <person name="Klenk H.-P."/>
        </authorList>
    </citation>
    <scope>NUCLEOTIDE SEQUENCE [LARGE SCALE GENOMIC DNA]</scope>
    <source>
        <strain evidence="6 7">DSM 8251</strain>
    </source>
</reference>
<dbReference type="Pfam" id="PF01566">
    <property type="entry name" value="Nramp"/>
    <property type="match status" value="1"/>
</dbReference>
<dbReference type="PANTHER" id="PTHR11706">
    <property type="entry name" value="SOLUTE CARRIER PROTEIN FAMILY 11 MEMBER"/>
    <property type="match status" value="1"/>
</dbReference>
<accession>A0A542ZCY5</accession>
<dbReference type="Proteomes" id="UP000316196">
    <property type="component" value="Unassembled WGS sequence"/>
</dbReference>
<sequence length="422" mass="44491">MAAEKDNTTTTTARPKGARTALLGAMFLMATSAIGPGFITQTSQFTMQLGAAFAFAILVSLIVDFAVQMNVWRVLGVSGRRANALANDVRPGLGWVLAALVVFGGLVFNIGNIAGTGMGMQYMTSLVDFIPSEGTAYGLDPRIGAVISVAVAMVVFLVKRAGAALDRLVVVLGTLMILLMLWVAFTTSPPVGEALRQSVFPETTEWVVVTTLIGGTVGGYITYAGAHRLVDAGQTGPEHAGTITRSSMTGIIVTGVMRVLLFLAILGTVMAGAELSEKNAAADAFGFALGDLGVTVFGIILWAAAITSVIGASYTSISFITSSETPDRTRNLMTVGFAALCLLLYLVLGKAPATLLVFAGALNGLILPLGFTIILWVAWRRRDLLKGYVYPKWLLISGLLAWILTLWLGYQSLGGLAELWNS</sequence>
<dbReference type="InterPro" id="IPR001046">
    <property type="entry name" value="NRAMP_fam"/>
</dbReference>
<dbReference type="OrthoDB" id="141480at2"/>
<keyword evidence="4 5" id="KW-0472">Membrane</keyword>
<keyword evidence="2 5" id="KW-0812">Transmembrane</keyword>
<dbReference type="RefSeq" id="WP_142093995.1">
    <property type="nucleotide sequence ID" value="NZ_BAAAMD010000002.1"/>
</dbReference>
<keyword evidence="7" id="KW-1185">Reference proteome</keyword>
<feature type="transmembrane region" description="Helical" evidence="5">
    <location>
        <begin position="93"/>
        <end position="115"/>
    </location>
</feature>
<dbReference type="GO" id="GO:0005384">
    <property type="term" value="F:manganese ion transmembrane transporter activity"/>
    <property type="evidence" value="ECO:0007669"/>
    <property type="project" value="TreeGrafter"/>
</dbReference>
<organism evidence="6 7">
    <name type="scientific">Propioniferax innocua</name>
    <dbReference type="NCBI Taxonomy" id="1753"/>
    <lineage>
        <taxon>Bacteria</taxon>
        <taxon>Bacillati</taxon>
        <taxon>Actinomycetota</taxon>
        <taxon>Actinomycetes</taxon>
        <taxon>Propionibacteriales</taxon>
        <taxon>Propionibacteriaceae</taxon>
        <taxon>Propioniferax</taxon>
    </lineage>
</organism>
<dbReference type="AlphaFoldDB" id="A0A542ZCY5"/>
<dbReference type="GO" id="GO:0034755">
    <property type="term" value="P:iron ion transmembrane transport"/>
    <property type="evidence" value="ECO:0007669"/>
    <property type="project" value="TreeGrafter"/>
</dbReference>
<dbReference type="GO" id="GO:0005886">
    <property type="term" value="C:plasma membrane"/>
    <property type="evidence" value="ECO:0007669"/>
    <property type="project" value="TreeGrafter"/>
</dbReference>
<keyword evidence="3 5" id="KW-1133">Transmembrane helix</keyword>
<name>A0A542ZCY5_9ACTN</name>
<evidence type="ECO:0000313" key="7">
    <source>
        <dbReference type="Proteomes" id="UP000316196"/>
    </source>
</evidence>
<feature type="transmembrane region" description="Helical" evidence="5">
    <location>
        <begin position="168"/>
        <end position="186"/>
    </location>
</feature>
<feature type="transmembrane region" description="Helical" evidence="5">
    <location>
        <begin position="21"/>
        <end position="39"/>
    </location>
</feature>
<comment type="subcellular location">
    <subcellularLocation>
        <location evidence="1">Membrane</location>
        <topology evidence="1">Multi-pass membrane protein</topology>
    </subcellularLocation>
</comment>
<feature type="transmembrane region" description="Helical" evidence="5">
    <location>
        <begin position="51"/>
        <end position="72"/>
    </location>
</feature>
<evidence type="ECO:0000256" key="2">
    <source>
        <dbReference type="ARBA" id="ARBA00022692"/>
    </source>
</evidence>
<feature type="transmembrane region" description="Helical" evidence="5">
    <location>
        <begin position="355"/>
        <end position="378"/>
    </location>
</feature>
<feature type="transmembrane region" description="Helical" evidence="5">
    <location>
        <begin position="292"/>
        <end position="320"/>
    </location>
</feature>
<gene>
    <name evidence="6" type="ORF">FB460_2032</name>
</gene>
<feature type="transmembrane region" description="Helical" evidence="5">
    <location>
        <begin position="206"/>
        <end position="226"/>
    </location>
</feature>
<evidence type="ECO:0000256" key="4">
    <source>
        <dbReference type="ARBA" id="ARBA00023136"/>
    </source>
</evidence>
<protein>
    <submittedName>
        <fullName evidence="6">Mn2+/Fe2+ NRAMP family transporter</fullName>
    </submittedName>
</protein>
<feature type="transmembrane region" description="Helical" evidence="5">
    <location>
        <begin position="247"/>
        <end position="272"/>
    </location>
</feature>